<dbReference type="InterPro" id="IPR051159">
    <property type="entry name" value="Hexapeptide_acetyltransf"/>
</dbReference>
<gene>
    <name evidence="4" type="ORF">E3T49_05635</name>
</gene>
<dbReference type="CDD" id="cd05825">
    <property type="entry name" value="LbH_wcaF_like"/>
    <property type="match status" value="1"/>
</dbReference>
<feature type="region of interest" description="Disordered" evidence="3">
    <location>
        <begin position="1"/>
        <end position="27"/>
    </location>
</feature>
<dbReference type="OrthoDB" id="2643438at2"/>
<protein>
    <submittedName>
        <fullName evidence="4">Putative colanic acid biosynthesis acetyltransferase</fullName>
    </submittedName>
</protein>
<dbReference type="Proteomes" id="UP000297472">
    <property type="component" value="Unassembled WGS sequence"/>
</dbReference>
<sequence length="200" mass="21631">MSENGVPTGEVPDVPTARPDGALPAHRSLSGFTGRGYDKGRGRLWQAAWFFISGLIVVRWWCPPTLRVIILRAFGARIGQDVLIRHRVRIHWPWKLTVGDNSWIGEDAWILNLEQVTIGQDVCISQGVFLCTGSHDRESPTFEFDNAPIVVEDGAWVAARATVLRGSRIGRNSVVGATALVAGNVAPGSLVAGPLATEKG</sequence>
<dbReference type="PANTHER" id="PTHR23416">
    <property type="entry name" value="SIALIC ACID SYNTHASE-RELATED"/>
    <property type="match status" value="1"/>
</dbReference>
<dbReference type="AlphaFoldDB" id="A0A4Y8JWM2"/>
<comment type="caution">
    <text evidence="4">The sequence shown here is derived from an EMBL/GenBank/DDBJ whole genome shotgun (WGS) entry which is preliminary data.</text>
</comment>
<evidence type="ECO:0000313" key="4">
    <source>
        <dbReference type="EMBL" id="TFD31752.1"/>
    </source>
</evidence>
<dbReference type="EMBL" id="SOHA01000012">
    <property type="protein sequence ID" value="TFD31752.1"/>
    <property type="molecule type" value="Genomic_DNA"/>
</dbReference>
<keyword evidence="5" id="KW-1185">Reference proteome</keyword>
<dbReference type="GO" id="GO:0005829">
    <property type="term" value="C:cytosol"/>
    <property type="evidence" value="ECO:0007669"/>
    <property type="project" value="TreeGrafter"/>
</dbReference>
<evidence type="ECO:0000256" key="1">
    <source>
        <dbReference type="ARBA" id="ARBA00007274"/>
    </source>
</evidence>
<dbReference type="InterPro" id="IPR011004">
    <property type="entry name" value="Trimer_LpxA-like_sf"/>
</dbReference>
<dbReference type="GO" id="GO:0008374">
    <property type="term" value="F:O-acyltransferase activity"/>
    <property type="evidence" value="ECO:0007669"/>
    <property type="project" value="TreeGrafter"/>
</dbReference>
<comment type="similarity">
    <text evidence="1">Belongs to the transferase hexapeptide repeat family.</text>
</comment>
<organism evidence="4 5">
    <name type="scientific">Cryobacterium cryoconiti</name>
    <dbReference type="NCBI Taxonomy" id="1259239"/>
    <lineage>
        <taxon>Bacteria</taxon>
        <taxon>Bacillati</taxon>
        <taxon>Actinomycetota</taxon>
        <taxon>Actinomycetes</taxon>
        <taxon>Micrococcales</taxon>
        <taxon>Microbacteriaceae</taxon>
        <taxon>Cryobacterium</taxon>
    </lineage>
</organism>
<evidence type="ECO:0000256" key="3">
    <source>
        <dbReference type="SAM" id="MobiDB-lite"/>
    </source>
</evidence>
<evidence type="ECO:0000256" key="2">
    <source>
        <dbReference type="ARBA" id="ARBA00022679"/>
    </source>
</evidence>
<keyword evidence="2 4" id="KW-0808">Transferase</keyword>
<evidence type="ECO:0000313" key="5">
    <source>
        <dbReference type="Proteomes" id="UP000297472"/>
    </source>
</evidence>
<proteinExistence type="inferred from homology"/>
<reference evidence="4 5" key="1">
    <citation type="submission" date="2019-03" db="EMBL/GenBank/DDBJ databases">
        <title>Genomics of glacier-inhabiting Cryobacterium strains.</title>
        <authorList>
            <person name="Liu Q."/>
            <person name="Xin Y.-H."/>
        </authorList>
    </citation>
    <scope>NUCLEOTIDE SEQUENCE [LARGE SCALE GENOMIC DNA]</scope>
    <source>
        <strain evidence="4 5">TMT1-51</strain>
    </source>
</reference>
<dbReference type="Gene3D" id="2.160.10.10">
    <property type="entry name" value="Hexapeptide repeat proteins"/>
    <property type="match status" value="1"/>
</dbReference>
<accession>A0A4Y8JWM2</accession>
<dbReference type="SUPFAM" id="SSF51161">
    <property type="entry name" value="Trimeric LpxA-like enzymes"/>
    <property type="match status" value="1"/>
</dbReference>
<name>A0A4Y8JWM2_9MICO</name>
<dbReference type="PANTHER" id="PTHR23416:SF23">
    <property type="entry name" value="ACETYLTRANSFERASE C18B11.09C-RELATED"/>
    <property type="match status" value="1"/>
</dbReference>